<keyword evidence="1" id="KW-1133">Transmembrane helix</keyword>
<keyword evidence="1" id="KW-0812">Transmembrane</keyword>
<proteinExistence type="predicted"/>
<evidence type="ECO:0000256" key="1">
    <source>
        <dbReference type="SAM" id="Phobius"/>
    </source>
</evidence>
<name>X0WL15_9ZZZZ</name>
<protein>
    <submittedName>
        <fullName evidence="2">Uncharacterized protein</fullName>
    </submittedName>
</protein>
<evidence type="ECO:0000313" key="2">
    <source>
        <dbReference type="EMBL" id="GAG13381.1"/>
    </source>
</evidence>
<feature type="non-terminal residue" evidence="2">
    <location>
        <position position="57"/>
    </location>
</feature>
<sequence>MLETGMVFKIAGIIICSALMIILGRADRKKKLPTGAKLIFQVLISLIIIYFGIKIEF</sequence>
<feature type="transmembrane region" description="Helical" evidence="1">
    <location>
        <begin position="6"/>
        <end position="23"/>
    </location>
</feature>
<comment type="caution">
    <text evidence="2">The sequence shown here is derived from an EMBL/GenBank/DDBJ whole genome shotgun (WGS) entry which is preliminary data.</text>
</comment>
<reference evidence="2" key="1">
    <citation type="journal article" date="2014" name="Front. Microbiol.">
        <title>High frequency of phylogenetically diverse reductive dehalogenase-homologous genes in deep subseafloor sedimentary metagenomes.</title>
        <authorList>
            <person name="Kawai M."/>
            <person name="Futagami T."/>
            <person name="Toyoda A."/>
            <person name="Takaki Y."/>
            <person name="Nishi S."/>
            <person name="Hori S."/>
            <person name="Arai W."/>
            <person name="Tsubouchi T."/>
            <person name="Morono Y."/>
            <person name="Uchiyama I."/>
            <person name="Ito T."/>
            <person name="Fujiyama A."/>
            <person name="Inagaki F."/>
            <person name="Takami H."/>
        </authorList>
    </citation>
    <scope>NUCLEOTIDE SEQUENCE</scope>
    <source>
        <strain evidence="2">Expedition CK06-06</strain>
    </source>
</reference>
<gene>
    <name evidence="2" type="ORF">S01H1_39582</name>
</gene>
<keyword evidence="1" id="KW-0472">Membrane</keyword>
<feature type="transmembrane region" description="Helical" evidence="1">
    <location>
        <begin position="35"/>
        <end position="53"/>
    </location>
</feature>
<dbReference type="AlphaFoldDB" id="X0WL15"/>
<accession>X0WL15</accession>
<dbReference type="EMBL" id="BARS01024997">
    <property type="protein sequence ID" value="GAG13381.1"/>
    <property type="molecule type" value="Genomic_DNA"/>
</dbReference>
<organism evidence="2">
    <name type="scientific">marine sediment metagenome</name>
    <dbReference type="NCBI Taxonomy" id="412755"/>
    <lineage>
        <taxon>unclassified sequences</taxon>
        <taxon>metagenomes</taxon>
        <taxon>ecological metagenomes</taxon>
    </lineage>
</organism>